<evidence type="ECO:0000256" key="5">
    <source>
        <dbReference type="SAM" id="Phobius"/>
    </source>
</evidence>
<dbReference type="GO" id="GO:0016559">
    <property type="term" value="P:peroxisome fission"/>
    <property type="evidence" value="ECO:0007669"/>
    <property type="project" value="InterPro"/>
</dbReference>
<dbReference type="OrthoDB" id="411017at2759"/>
<proteinExistence type="predicted"/>
<dbReference type="EMBL" id="JAACFV010000033">
    <property type="protein sequence ID" value="KAF7510173.1"/>
    <property type="molecule type" value="Genomic_DNA"/>
</dbReference>
<keyword evidence="2 5" id="KW-0472">Membrane</keyword>
<dbReference type="Pfam" id="PF05648">
    <property type="entry name" value="PEX11"/>
    <property type="match status" value="1"/>
</dbReference>
<evidence type="ECO:0000313" key="6">
    <source>
        <dbReference type="EMBL" id="KAF7510173.1"/>
    </source>
</evidence>
<keyword evidence="1" id="KW-0962">Peroxisome biogenesis</keyword>
<organism evidence="6 7">
    <name type="scientific">Endocarpon pusillum</name>
    <dbReference type="NCBI Taxonomy" id="364733"/>
    <lineage>
        <taxon>Eukaryota</taxon>
        <taxon>Fungi</taxon>
        <taxon>Dikarya</taxon>
        <taxon>Ascomycota</taxon>
        <taxon>Pezizomycotina</taxon>
        <taxon>Eurotiomycetes</taxon>
        <taxon>Chaetothyriomycetidae</taxon>
        <taxon>Verrucariales</taxon>
        <taxon>Verrucariaceae</taxon>
        <taxon>Endocarpon</taxon>
    </lineage>
</organism>
<accession>A0A8H7AJC1</accession>
<protein>
    <recommendedName>
        <fullName evidence="8">Peroxisomal biogenesis factor 11</fullName>
    </recommendedName>
</protein>
<sequence>MVADALIYHPSVAHYLRYVATTIGRDKLLRTLQYFSRFYAWYLYRTNSLPSQFAPYAAIKTQFGLTRKIMRIGKFVEHFKAAAELYDASGKVRANGGDQVLQYLAVMRQLGYAFYMSFDMLTVMDAAGIKKSAAAKRMQAQAYKAWLVGLVASALSGFYSNYMLMQRAKAINEKDGEGKVEAKKIERQRTAANIQLISDICDLTVPSSALGYVNLDDGIVGLAGTVSSLIGVYSVWQKTA</sequence>
<keyword evidence="7" id="KW-1185">Reference proteome</keyword>
<evidence type="ECO:0000256" key="2">
    <source>
        <dbReference type="ARBA" id="ARBA00023136"/>
    </source>
</evidence>
<evidence type="ECO:0000256" key="4">
    <source>
        <dbReference type="ARBA" id="ARBA00046271"/>
    </source>
</evidence>
<keyword evidence="5" id="KW-1133">Transmembrane helix</keyword>
<dbReference type="Proteomes" id="UP000606974">
    <property type="component" value="Unassembled WGS sequence"/>
</dbReference>
<feature type="transmembrane region" description="Helical" evidence="5">
    <location>
        <begin position="145"/>
        <end position="164"/>
    </location>
</feature>
<evidence type="ECO:0000313" key="7">
    <source>
        <dbReference type="Proteomes" id="UP000606974"/>
    </source>
</evidence>
<evidence type="ECO:0008006" key="8">
    <source>
        <dbReference type="Google" id="ProtNLM"/>
    </source>
</evidence>
<dbReference type="InterPro" id="IPR008733">
    <property type="entry name" value="PEX11"/>
</dbReference>
<comment type="caution">
    <text evidence="6">The sequence shown here is derived from an EMBL/GenBank/DDBJ whole genome shotgun (WGS) entry which is preliminary data.</text>
</comment>
<evidence type="ECO:0000256" key="1">
    <source>
        <dbReference type="ARBA" id="ARBA00022593"/>
    </source>
</evidence>
<keyword evidence="3" id="KW-0576">Peroxisome</keyword>
<comment type="subcellular location">
    <subcellularLocation>
        <location evidence="4">Peroxisome membrane</location>
    </subcellularLocation>
</comment>
<evidence type="ECO:0000256" key="3">
    <source>
        <dbReference type="ARBA" id="ARBA00023140"/>
    </source>
</evidence>
<dbReference type="GO" id="GO:0005778">
    <property type="term" value="C:peroxisomal membrane"/>
    <property type="evidence" value="ECO:0007669"/>
    <property type="project" value="UniProtKB-SubCell"/>
</dbReference>
<dbReference type="PANTHER" id="PTHR12652">
    <property type="entry name" value="PEROXISOMAL BIOGENESIS FACTOR 11"/>
    <property type="match status" value="1"/>
</dbReference>
<dbReference type="PANTHER" id="PTHR12652:SF50">
    <property type="entry name" value="PEROXIN 11"/>
    <property type="match status" value="1"/>
</dbReference>
<keyword evidence="5" id="KW-0812">Transmembrane</keyword>
<dbReference type="AlphaFoldDB" id="A0A8H7AJC1"/>
<name>A0A8H7AJC1_9EURO</name>
<reference evidence="6" key="1">
    <citation type="submission" date="2020-02" db="EMBL/GenBank/DDBJ databases">
        <authorList>
            <person name="Palmer J.M."/>
        </authorList>
    </citation>
    <scope>NUCLEOTIDE SEQUENCE</scope>
    <source>
        <strain evidence="6">EPUS1.4</strain>
        <tissue evidence="6">Thallus</tissue>
    </source>
</reference>
<gene>
    <name evidence="6" type="ORF">GJ744_007072</name>
</gene>